<evidence type="ECO:0000313" key="3">
    <source>
        <dbReference type="EMBL" id="RDS79205.1"/>
    </source>
</evidence>
<name>A0A370WTD4_9GAMM</name>
<reference evidence="3 4" key="1">
    <citation type="submission" date="2018-07" db="EMBL/GenBank/DDBJ databases">
        <title>Dyella monticola sp. nov. and Dyella psychrodurans sp. nov. isolated from monsoon evergreen broad-leaved forest soil of Dinghu Mountain, China.</title>
        <authorList>
            <person name="Gao Z."/>
            <person name="Qiu L."/>
        </authorList>
    </citation>
    <scope>NUCLEOTIDE SEQUENCE [LARGE SCALE GENOMIC DNA]</scope>
    <source>
        <strain evidence="3 4">4G-K06</strain>
    </source>
</reference>
<evidence type="ECO:0000313" key="4">
    <source>
        <dbReference type="Proteomes" id="UP000254258"/>
    </source>
</evidence>
<dbReference type="EMBL" id="QRBE01000015">
    <property type="protein sequence ID" value="RDS79205.1"/>
    <property type="molecule type" value="Genomic_DNA"/>
</dbReference>
<sequence length="296" mass="33226">MPPPRIRPEAHPSTAGTADQNNAATQTHTSGESSVGESPGAPATSTHTLTLDESRQLLIREGLDFKIPPFLKDRPPLPLALQGLDADQLSARIEDMPDGEDRAAVQKYLTWKTQDDTYQALVDRHTQALANMIHSGERKDHVMEVYDGYKRVQKIQRDAVQVMRHARENGVFSLSTQGMDYLSKSQFQWKRMRFGKNGKDVKNIKEIEQKKADFEAELAQLSNNRPISMATLRNEHSARQKTLNEEIKKAVDDKLHRLGEHGRRRNIYATTTAMAVAAATAIMYWERILGVGGAKT</sequence>
<feature type="compositionally biased region" description="Polar residues" evidence="2">
    <location>
        <begin position="14"/>
        <end position="36"/>
    </location>
</feature>
<keyword evidence="1" id="KW-0175">Coiled coil</keyword>
<dbReference type="Proteomes" id="UP000254258">
    <property type="component" value="Unassembled WGS sequence"/>
</dbReference>
<feature type="region of interest" description="Disordered" evidence="2">
    <location>
        <begin position="1"/>
        <end position="49"/>
    </location>
</feature>
<comment type="caution">
    <text evidence="3">The sequence shown here is derived from an EMBL/GenBank/DDBJ whole genome shotgun (WGS) entry which is preliminary data.</text>
</comment>
<feature type="coiled-coil region" evidence="1">
    <location>
        <begin position="204"/>
        <end position="253"/>
    </location>
</feature>
<gene>
    <name evidence="3" type="ORF">DWU98_18815</name>
</gene>
<keyword evidence="4" id="KW-1185">Reference proteome</keyword>
<organism evidence="3 4">
    <name type="scientific">Dyella monticola</name>
    <dbReference type="NCBI Taxonomy" id="1927958"/>
    <lineage>
        <taxon>Bacteria</taxon>
        <taxon>Pseudomonadati</taxon>
        <taxon>Pseudomonadota</taxon>
        <taxon>Gammaproteobacteria</taxon>
        <taxon>Lysobacterales</taxon>
        <taxon>Rhodanobacteraceae</taxon>
        <taxon>Dyella</taxon>
    </lineage>
</organism>
<accession>A0A370WTD4</accession>
<proteinExistence type="predicted"/>
<evidence type="ECO:0000256" key="2">
    <source>
        <dbReference type="SAM" id="MobiDB-lite"/>
    </source>
</evidence>
<evidence type="ECO:0000256" key="1">
    <source>
        <dbReference type="SAM" id="Coils"/>
    </source>
</evidence>
<protein>
    <submittedName>
        <fullName evidence="3">Uncharacterized protein</fullName>
    </submittedName>
</protein>
<feature type="compositionally biased region" description="Basic and acidic residues" evidence="2">
    <location>
        <begin position="1"/>
        <end position="10"/>
    </location>
</feature>
<dbReference type="AlphaFoldDB" id="A0A370WTD4"/>